<feature type="domain" description="UBC core" evidence="3">
    <location>
        <begin position="5"/>
        <end position="218"/>
    </location>
</feature>
<dbReference type="InterPro" id="IPR050113">
    <property type="entry name" value="Ub_conjugating_enzyme"/>
</dbReference>
<dbReference type="SUPFAM" id="SSF54495">
    <property type="entry name" value="UBC-like"/>
    <property type="match status" value="1"/>
</dbReference>
<dbReference type="CDD" id="cd23799">
    <property type="entry name" value="UBCc_UBE2J"/>
    <property type="match status" value="1"/>
</dbReference>
<dbReference type="PROSITE" id="PS50127">
    <property type="entry name" value="UBC_2"/>
    <property type="match status" value="1"/>
</dbReference>
<evidence type="ECO:0000313" key="4">
    <source>
        <dbReference type="EMBL" id="CEQ39667.1"/>
    </source>
</evidence>
<keyword evidence="5" id="KW-1185">Reference proteome</keyword>
<dbReference type="Proteomes" id="UP000243876">
    <property type="component" value="Unassembled WGS sequence"/>
</dbReference>
<accession>A0A0D6EI40</accession>
<dbReference type="PANTHER" id="PTHR24067">
    <property type="entry name" value="UBIQUITIN-CONJUGATING ENZYME E2"/>
    <property type="match status" value="1"/>
</dbReference>
<evidence type="ECO:0000259" key="3">
    <source>
        <dbReference type="PROSITE" id="PS50127"/>
    </source>
</evidence>
<dbReference type="OrthoDB" id="1158011at2759"/>
<protein>
    <submittedName>
        <fullName evidence="4">SPOSA6832_01228-mRNA-1:cds</fullName>
    </submittedName>
</protein>
<evidence type="ECO:0000313" key="5">
    <source>
        <dbReference type="Proteomes" id="UP000243876"/>
    </source>
</evidence>
<dbReference type="InterPro" id="IPR000608">
    <property type="entry name" value="UBC"/>
</dbReference>
<evidence type="ECO:0000256" key="2">
    <source>
        <dbReference type="SAM" id="MobiDB-lite"/>
    </source>
</evidence>
<dbReference type="AlphaFoldDB" id="A0A0D6EI40"/>
<reference evidence="5" key="1">
    <citation type="submission" date="2015-02" db="EMBL/GenBank/DDBJ databases">
        <authorList>
            <person name="Gon?alves P."/>
        </authorList>
    </citation>
    <scope>NUCLEOTIDE SEQUENCE [LARGE SCALE GENOMIC DNA]</scope>
</reference>
<dbReference type="Gene3D" id="3.10.110.10">
    <property type="entry name" value="Ubiquitin Conjugating Enzyme"/>
    <property type="match status" value="1"/>
</dbReference>
<evidence type="ECO:0000256" key="1">
    <source>
        <dbReference type="ARBA" id="ARBA00022786"/>
    </source>
</evidence>
<proteinExistence type="predicted"/>
<gene>
    <name evidence="4" type="primary">SPOSA6832_01228</name>
</gene>
<dbReference type="EMBL" id="CENE01000003">
    <property type="protein sequence ID" value="CEQ39667.1"/>
    <property type="molecule type" value="Genomic_DNA"/>
</dbReference>
<dbReference type="InterPro" id="IPR016135">
    <property type="entry name" value="UBQ-conjugating_enzyme/RWD"/>
</dbReference>
<organism evidence="4 5">
    <name type="scientific">Sporidiobolus salmonicolor</name>
    <name type="common">Yeast-like fungus</name>
    <name type="synonym">Sporobolomyces salmonicolor</name>
    <dbReference type="NCBI Taxonomy" id="5005"/>
    <lineage>
        <taxon>Eukaryota</taxon>
        <taxon>Fungi</taxon>
        <taxon>Dikarya</taxon>
        <taxon>Basidiomycota</taxon>
        <taxon>Pucciniomycotina</taxon>
        <taxon>Microbotryomycetes</taxon>
        <taxon>Sporidiobolales</taxon>
        <taxon>Sporidiobolaceae</taxon>
        <taxon>Sporobolomyces</taxon>
    </lineage>
</organism>
<feature type="region of interest" description="Disordered" evidence="2">
    <location>
        <begin position="220"/>
        <end position="247"/>
    </location>
</feature>
<keyword evidence="1" id="KW-0833">Ubl conjugation pathway</keyword>
<dbReference type="SMART" id="SM00212">
    <property type="entry name" value="UBCc"/>
    <property type="match status" value="1"/>
</dbReference>
<name>A0A0D6EI40_SPOSA</name>
<sequence>MATPQATKRLRKEHQMFQKNPPSFIWATPNESKCALVFPLPRAPAPPPLTDAIVVPSILEWHYIMRGPPGTPYEGGEYWGVVTFPKKLKMNTPSGRFAPSTAICTSMSNFHPGTPKPLSQPPQALTQCYPQGLGIRSRLKISRPPRRLTEMTGVSVAWSTETILVGLLSFMLSDEITTGAIRSTDAERRALAASSHAWNIAQPKFRTIFPEYAGTAIKDVPNMTGGAPKPAPPQGEGVVPASAASRP</sequence>